<comment type="caution">
    <text evidence="2">The sequence shown here is derived from an EMBL/GenBank/DDBJ whole genome shotgun (WGS) entry which is preliminary data.</text>
</comment>
<feature type="compositionally biased region" description="Acidic residues" evidence="1">
    <location>
        <begin position="811"/>
        <end position="839"/>
    </location>
</feature>
<keyword evidence="3" id="KW-1185">Reference proteome</keyword>
<feature type="compositionally biased region" description="Basic and acidic residues" evidence="1">
    <location>
        <begin position="53"/>
        <end position="65"/>
    </location>
</feature>
<name>A0A8H6X833_9AGAR</name>
<dbReference type="AlphaFoldDB" id="A0A8H6X833"/>
<organism evidence="2 3">
    <name type="scientific">Mycena venus</name>
    <dbReference type="NCBI Taxonomy" id="2733690"/>
    <lineage>
        <taxon>Eukaryota</taxon>
        <taxon>Fungi</taxon>
        <taxon>Dikarya</taxon>
        <taxon>Basidiomycota</taxon>
        <taxon>Agaricomycotina</taxon>
        <taxon>Agaricomycetes</taxon>
        <taxon>Agaricomycetidae</taxon>
        <taxon>Agaricales</taxon>
        <taxon>Marasmiineae</taxon>
        <taxon>Mycenaceae</taxon>
        <taxon>Mycena</taxon>
    </lineage>
</organism>
<protein>
    <submittedName>
        <fullName evidence="2">Uncharacterized protein</fullName>
    </submittedName>
</protein>
<evidence type="ECO:0000313" key="3">
    <source>
        <dbReference type="Proteomes" id="UP000620124"/>
    </source>
</evidence>
<dbReference type="Proteomes" id="UP000620124">
    <property type="component" value="Unassembled WGS sequence"/>
</dbReference>
<reference evidence="2" key="1">
    <citation type="submission" date="2020-05" db="EMBL/GenBank/DDBJ databases">
        <title>Mycena genomes resolve the evolution of fungal bioluminescence.</title>
        <authorList>
            <person name="Tsai I.J."/>
        </authorList>
    </citation>
    <scope>NUCLEOTIDE SEQUENCE</scope>
    <source>
        <strain evidence="2">CCC161011</strain>
    </source>
</reference>
<evidence type="ECO:0000313" key="2">
    <source>
        <dbReference type="EMBL" id="KAF7335826.1"/>
    </source>
</evidence>
<feature type="region of interest" description="Disordered" evidence="1">
    <location>
        <begin position="45"/>
        <end position="75"/>
    </location>
</feature>
<proteinExistence type="predicted"/>
<dbReference type="OrthoDB" id="10591577at2759"/>
<dbReference type="EMBL" id="JACAZI010000024">
    <property type="protein sequence ID" value="KAF7335826.1"/>
    <property type="molecule type" value="Genomic_DNA"/>
</dbReference>
<gene>
    <name evidence="2" type="ORF">MVEN_02238900</name>
</gene>
<feature type="region of interest" description="Disordered" evidence="1">
    <location>
        <begin position="805"/>
        <end position="839"/>
    </location>
</feature>
<feature type="region of interest" description="Disordered" evidence="1">
    <location>
        <begin position="105"/>
        <end position="128"/>
    </location>
</feature>
<sequence length="839" mass="92850">MAPPRSGGKKRAPTYGRIDKMFAAALKPAAPVVWYLSHYRSSFQRSRQAPSKRAREVDADNERSVKRPRVGSGTVDDPMDVDVFIPIADFMSNTSSTWNKFKQASASSTSNIKQASASSTSNKFKQPSAASIVTSTSTKFKQASAASSASNNKFKQASAASSTSNNKFKQASAASSTSNNKFKQASAASSTSNIKQPSAASIVTPTSIKFKQPSAASIVTSTSTIKQPSAASIVTPTSISTPQRLLKHILHAVNEIAQAQAQSPADLGKPSSTPVRAQNLQTLLDATRGRIVAVATSATGSSRKNVGQALLPLAVVLIRELALRACMPIAGLLEVITSPNQQKDSRGKFLTRGHCRWAAYISAVMCLQHAKVVKDLEAAGFKVAPKTKNIDGLVNGIRDPYSNWNFIWTHLKNEARTCGLPTVPQEWRVHFCSLAWKLFIYHPFRSDWARVFWGAQDVESLGANQPRISAFALKDSKRKTLWKIMKRHLDVFQVDVRTLFIHTRGRFPPQCGAGDVLSIPEETVALWMAVAWHIPQKSDCHFLQRDLWISHLPTPELLDDLRVSNAHRPRPDISPAGAQHDLLVKIVKQAEETLGINYRGKVTLPHGAQLPERGRVARFSELGYELFCAATRPDFKLLTPDSTQWRTAIDRQLGAADIFLDRTGSSALQFTKRNQMDLVRVIAKHGGFNLSRVGKMITPIRHGRVVVAHVRLWWDGYVWRTLYERLSNPSKYLLRVKRRAKGSKITNLGRRVKVVRASGTSMESFEGAILALLKRENMNEFPGGPDDDAAIQRFLDKHRTEWQSDMKCYDNDDNDDDDDDDELEGELEGESEGESDEEP</sequence>
<accession>A0A8H6X833</accession>
<evidence type="ECO:0000256" key="1">
    <source>
        <dbReference type="SAM" id="MobiDB-lite"/>
    </source>
</evidence>